<dbReference type="Proteomes" id="UP001595683">
    <property type="component" value="Unassembled WGS sequence"/>
</dbReference>
<dbReference type="RefSeq" id="WP_191323881.1">
    <property type="nucleotide sequence ID" value="NZ_BMZP01000006.1"/>
</dbReference>
<gene>
    <name evidence="1" type="ORF">ACFOOT_11005</name>
</gene>
<comment type="caution">
    <text evidence="1">The sequence shown here is derived from an EMBL/GenBank/DDBJ whole genome shotgun (WGS) entry which is preliminary data.</text>
</comment>
<keyword evidence="2" id="KW-1185">Reference proteome</keyword>
<dbReference type="EMBL" id="JBHRYE010000017">
    <property type="protein sequence ID" value="MFC3671953.1"/>
    <property type="molecule type" value="Genomic_DNA"/>
</dbReference>
<proteinExistence type="predicted"/>
<accession>A0ABV7V6T7</accession>
<evidence type="ECO:0000313" key="2">
    <source>
        <dbReference type="Proteomes" id="UP001595683"/>
    </source>
</evidence>
<evidence type="ECO:0000313" key="1">
    <source>
        <dbReference type="EMBL" id="MFC3671953.1"/>
    </source>
</evidence>
<protein>
    <submittedName>
        <fullName evidence="1">Uncharacterized protein</fullName>
    </submittedName>
</protein>
<reference evidence="2" key="1">
    <citation type="journal article" date="2019" name="Int. J. Syst. Evol. Microbiol.">
        <title>The Global Catalogue of Microorganisms (GCM) 10K type strain sequencing project: providing services to taxonomists for standard genome sequencing and annotation.</title>
        <authorList>
            <consortium name="The Broad Institute Genomics Platform"/>
            <consortium name="The Broad Institute Genome Sequencing Center for Infectious Disease"/>
            <person name="Wu L."/>
            <person name="Ma J."/>
        </authorList>
    </citation>
    <scope>NUCLEOTIDE SEQUENCE [LARGE SCALE GENOMIC DNA]</scope>
    <source>
        <strain evidence="2">KCTC 42224</strain>
    </source>
</reference>
<organism evidence="1 2">
    <name type="scientific">Novosphingobium pokkalii</name>
    <dbReference type="NCBI Taxonomy" id="1770194"/>
    <lineage>
        <taxon>Bacteria</taxon>
        <taxon>Pseudomonadati</taxon>
        <taxon>Pseudomonadota</taxon>
        <taxon>Alphaproteobacteria</taxon>
        <taxon>Sphingomonadales</taxon>
        <taxon>Sphingomonadaceae</taxon>
        <taxon>Novosphingobium</taxon>
    </lineage>
</organism>
<sequence>MMFGRVLCLFNRHRPRRDKVTWDGFNYHSECAHCGKRIYRRQGGGWRAVRVLLIEGEGTQGR</sequence>
<name>A0ABV7V6T7_9SPHN</name>